<dbReference type="EMBL" id="KV417598">
    <property type="protein sequence ID" value="KZP16045.1"/>
    <property type="molecule type" value="Genomic_DNA"/>
</dbReference>
<evidence type="ECO:0000313" key="1">
    <source>
        <dbReference type="EMBL" id="KZP16045.1"/>
    </source>
</evidence>
<keyword evidence="2" id="KW-1185">Reference proteome</keyword>
<sequence length="55" mass="5817">MPIFTPIVPMHPMLILPIPMLPPAMKRASAPAVCDRGPVRSSARAISTLPVPLCG</sequence>
<protein>
    <submittedName>
        <fullName evidence="1">Uncharacterized protein</fullName>
    </submittedName>
</protein>
<dbReference type="AlphaFoldDB" id="A0A166ERU1"/>
<name>A0A166ERU1_9AGAM</name>
<organism evidence="1 2">
    <name type="scientific">Athelia psychrophila</name>
    <dbReference type="NCBI Taxonomy" id="1759441"/>
    <lineage>
        <taxon>Eukaryota</taxon>
        <taxon>Fungi</taxon>
        <taxon>Dikarya</taxon>
        <taxon>Basidiomycota</taxon>
        <taxon>Agaricomycotina</taxon>
        <taxon>Agaricomycetes</taxon>
        <taxon>Agaricomycetidae</taxon>
        <taxon>Atheliales</taxon>
        <taxon>Atheliaceae</taxon>
        <taxon>Athelia</taxon>
    </lineage>
</organism>
<gene>
    <name evidence="1" type="ORF">FIBSPDRAFT_866564</name>
</gene>
<dbReference type="Proteomes" id="UP000076532">
    <property type="component" value="Unassembled WGS sequence"/>
</dbReference>
<reference evidence="1 2" key="1">
    <citation type="journal article" date="2016" name="Mol. Biol. Evol.">
        <title>Comparative Genomics of Early-Diverging Mushroom-Forming Fungi Provides Insights into the Origins of Lignocellulose Decay Capabilities.</title>
        <authorList>
            <person name="Nagy L.G."/>
            <person name="Riley R."/>
            <person name="Tritt A."/>
            <person name="Adam C."/>
            <person name="Daum C."/>
            <person name="Floudas D."/>
            <person name="Sun H."/>
            <person name="Yadav J.S."/>
            <person name="Pangilinan J."/>
            <person name="Larsson K.H."/>
            <person name="Matsuura K."/>
            <person name="Barry K."/>
            <person name="Labutti K."/>
            <person name="Kuo R."/>
            <person name="Ohm R.A."/>
            <person name="Bhattacharya S.S."/>
            <person name="Shirouzu T."/>
            <person name="Yoshinaga Y."/>
            <person name="Martin F.M."/>
            <person name="Grigoriev I.V."/>
            <person name="Hibbett D.S."/>
        </authorList>
    </citation>
    <scope>NUCLEOTIDE SEQUENCE [LARGE SCALE GENOMIC DNA]</scope>
    <source>
        <strain evidence="1 2">CBS 109695</strain>
    </source>
</reference>
<proteinExistence type="predicted"/>
<accession>A0A166ERU1</accession>
<feature type="non-terminal residue" evidence="1">
    <location>
        <position position="55"/>
    </location>
</feature>
<evidence type="ECO:0000313" key="2">
    <source>
        <dbReference type="Proteomes" id="UP000076532"/>
    </source>
</evidence>